<dbReference type="GO" id="GO:0003677">
    <property type="term" value="F:DNA binding"/>
    <property type="evidence" value="ECO:0007669"/>
    <property type="project" value="TreeGrafter"/>
</dbReference>
<dbReference type="InterPro" id="IPR048254">
    <property type="entry name" value="CDP_ALCOHOL_P_TRANSF_CS"/>
</dbReference>
<comment type="caution">
    <text evidence="5">The sequence shown here is derived from an EMBL/GenBank/DDBJ whole genome shotgun (WGS) entry which is preliminary data.</text>
</comment>
<dbReference type="FunFam" id="1.20.120.1760:FF:000017">
    <property type="entry name" value="Phosphatidyl synthase"/>
    <property type="match status" value="1"/>
</dbReference>
<gene>
    <name evidence="5" type="primary">SGE1</name>
    <name evidence="5" type="ORF">D7B24_000742</name>
</gene>
<dbReference type="Pfam" id="PF01066">
    <property type="entry name" value="CDP-OH_P_transf"/>
    <property type="match status" value="1"/>
</dbReference>
<organism evidence="5 6">
    <name type="scientific">Verticillium nonalfalfae</name>
    <dbReference type="NCBI Taxonomy" id="1051616"/>
    <lineage>
        <taxon>Eukaryota</taxon>
        <taxon>Fungi</taxon>
        <taxon>Dikarya</taxon>
        <taxon>Ascomycota</taxon>
        <taxon>Pezizomycotina</taxon>
        <taxon>Sordariomycetes</taxon>
        <taxon>Hypocreomycetidae</taxon>
        <taxon>Glomerellales</taxon>
        <taxon>Plectosphaerellaceae</taxon>
        <taxon>Verticillium</taxon>
    </lineage>
</organism>
<comment type="similarity">
    <text evidence="1">Belongs to the MIT1/WOR1 family.</text>
</comment>
<comment type="similarity">
    <text evidence="3">Belongs to the CDP-alcohol phosphatidyltransferase class-I family.</text>
</comment>
<evidence type="ECO:0000256" key="2">
    <source>
        <dbReference type="ARBA" id="ARBA00022679"/>
    </source>
</evidence>
<dbReference type="GeneID" id="39604431"/>
<dbReference type="PANTHER" id="PTHR28027">
    <property type="entry name" value="TRANSCRIPTIONAL REGULATOR MIT1"/>
    <property type="match status" value="1"/>
</dbReference>
<protein>
    <submittedName>
        <fullName evidence="5">Multidrug transporter</fullName>
    </submittedName>
</protein>
<dbReference type="STRING" id="1051616.A0A3M9Y1Y3"/>
<evidence type="ECO:0000313" key="6">
    <source>
        <dbReference type="Proteomes" id="UP000267145"/>
    </source>
</evidence>
<keyword evidence="2 3" id="KW-0808">Transferase</keyword>
<dbReference type="GO" id="GO:0016020">
    <property type="term" value="C:membrane"/>
    <property type="evidence" value="ECO:0007669"/>
    <property type="project" value="InterPro"/>
</dbReference>
<dbReference type="PROSITE" id="PS00379">
    <property type="entry name" value="CDP_ALCOHOL_P_TRANSF"/>
    <property type="match status" value="1"/>
</dbReference>
<dbReference type="AlphaFoldDB" id="A0A3M9Y1Y3"/>
<feature type="region of interest" description="Disordered" evidence="4">
    <location>
        <begin position="416"/>
        <end position="436"/>
    </location>
</feature>
<dbReference type="PANTHER" id="PTHR28027:SF2">
    <property type="entry name" value="TRANSCRIPTIONAL REGULATOR MIT1"/>
    <property type="match status" value="1"/>
</dbReference>
<evidence type="ECO:0000256" key="1">
    <source>
        <dbReference type="ARBA" id="ARBA00008359"/>
    </source>
</evidence>
<dbReference type="RefSeq" id="XP_028492442.1">
    <property type="nucleotide sequence ID" value="XM_028634994.1"/>
</dbReference>
<sequence>MSAANVPLEATWQGHVASTLDAVVLFEACLSGNLRHVPRRPHDRERQDLIQSGQIFIYEEHASGIKRWTDGVTWSPSRILGNYLIYRELERPFPPGEKKRAAKKNKKQTNGGISKSEGCLRQNTGMNGTAAGTNAANLSSAGSMDPSEAARNPERALIGSLVDSYPFKEGGLVKKTISVQFRSVPHHLVSYYTVQDVMSGALATPTSHSGFLRNIVPRPELILNQNFRAPIDEVDVDDNRLIQHPLSSAHQEYVNHMHPPTFRTWSVPHVNMAVANSRHWPTAMVPAQQQQMPPPQHAQYLQTHPGAMAAPMPPPNYAQPSTHHQYAYQDGVMRPQVTTSSTLAPDVYRNMLVDQPLSRRHSTAYDLSNSSHAIGLAQTMTNSPVDPIRNMNHPFMQATPIYGNNGRLQEPVQHADAFPSPRTLPQQEPSLDGSQQHSANLKLEGEESHMQHNNSWGTYDVAATHDVFLGGTNTDQSQPFLNPEGEEEQYDENNPPPTWPPETIHPAATVSAPRPSLSKTLHEDIYTIPNLLTLSRLAAAPFVGYFILQDNHAWALGLLAYSGVTDLLDGWIARRWNLTTVVGTIIDPLADKTLMAILTVSLAVQGSLPVWLAVIILGRDVGLAIAAIYYRWVSLPPPKTFTRYWDFSLPSAEVHPTAISKYNTFLQLALIGLTTAAPVIAHDISVPLTAMQYIVATTTIWSGASYIYTKDAVKILNAPKP</sequence>
<feature type="compositionally biased region" description="Polar residues" evidence="4">
    <location>
        <begin position="423"/>
        <end position="436"/>
    </location>
</feature>
<dbReference type="Pfam" id="PF09729">
    <property type="entry name" value="Gti1_Pac2"/>
    <property type="match status" value="1"/>
</dbReference>
<feature type="compositionally biased region" description="Low complexity" evidence="4">
    <location>
        <begin position="123"/>
        <end position="143"/>
    </location>
</feature>
<evidence type="ECO:0000256" key="4">
    <source>
        <dbReference type="SAM" id="MobiDB-lite"/>
    </source>
</evidence>
<keyword evidence="6" id="KW-1185">Reference proteome</keyword>
<reference evidence="5 6" key="1">
    <citation type="submission" date="2018-10" db="EMBL/GenBank/DDBJ databases">
        <title>Genome sequence of Verticillium nonalfalfae VnAa140.</title>
        <authorList>
            <person name="Stajich J.E."/>
            <person name="Kasson M.T."/>
        </authorList>
    </citation>
    <scope>NUCLEOTIDE SEQUENCE [LARGE SCALE GENOMIC DNA]</scope>
    <source>
        <strain evidence="5 6">VnAa140</strain>
    </source>
</reference>
<feature type="region of interest" description="Disordered" evidence="4">
    <location>
        <begin position="94"/>
        <end position="151"/>
    </location>
</feature>
<dbReference type="EMBL" id="RBVV01000110">
    <property type="protein sequence ID" value="RNJ54284.1"/>
    <property type="molecule type" value="Genomic_DNA"/>
</dbReference>
<feature type="region of interest" description="Disordered" evidence="4">
    <location>
        <begin position="470"/>
        <end position="495"/>
    </location>
</feature>
<dbReference type="GO" id="GO:0008654">
    <property type="term" value="P:phospholipid biosynthetic process"/>
    <property type="evidence" value="ECO:0007669"/>
    <property type="project" value="InterPro"/>
</dbReference>
<dbReference type="InterPro" id="IPR000462">
    <property type="entry name" value="CDP-OH_P_trans"/>
</dbReference>
<dbReference type="InterPro" id="IPR043130">
    <property type="entry name" value="CDP-OH_PTrfase_TM_dom"/>
</dbReference>
<dbReference type="GO" id="GO:0016780">
    <property type="term" value="F:phosphotransferase activity, for other substituted phosphate groups"/>
    <property type="evidence" value="ECO:0007669"/>
    <property type="project" value="InterPro"/>
</dbReference>
<proteinExistence type="inferred from homology"/>
<accession>A0A3M9Y1Y3</accession>
<name>A0A3M9Y1Y3_9PEZI</name>
<dbReference type="Gene3D" id="1.20.120.1760">
    <property type="match status" value="1"/>
</dbReference>
<evidence type="ECO:0000256" key="3">
    <source>
        <dbReference type="RuleBase" id="RU003750"/>
    </source>
</evidence>
<feature type="compositionally biased region" description="Polar residues" evidence="4">
    <location>
        <begin position="471"/>
        <end position="480"/>
    </location>
</feature>
<evidence type="ECO:0000313" key="5">
    <source>
        <dbReference type="EMBL" id="RNJ54284.1"/>
    </source>
</evidence>
<dbReference type="Proteomes" id="UP000267145">
    <property type="component" value="Unassembled WGS sequence"/>
</dbReference>
<dbReference type="InterPro" id="IPR018608">
    <property type="entry name" value="Gti1/Pac2"/>
</dbReference>